<sequence length="293" mass="33052">MKKVRKAIIPAAGLGTRFLPATKALPKEMLPIVNKPTIQYIVEEAVNAGMEEIIIVTGKGKRAIEDHFDNAYELEQNLERKGKLDLLERVRESSKIDIHYIRQKSPKGLGHAVWCARKFIRDEPFAVLLGDDIVQNEKPCIQQLAEQYEKTGCSAIGVQRVPYEQTQRYGIIDPEGQNGRLYNVKQFVEKPKENPPSNLAIIGRYVLTPEIFAFLEKQELGAGGEIQLTDAIQKLNEFQGVYAYAFEGKRYDVGETLGFVLTNIEMALKNKDLQQDVLTGLHEILKTMKLPLA</sequence>
<organism evidence="10 11">
    <name type="scientific">Sporolactobacillus nakayamae</name>
    <dbReference type="NCBI Taxonomy" id="269670"/>
    <lineage>
        <taxon>Bacteria</taxon>
        <taxon>Bacillati</taxon>
        <taxon>Bacillota</taxon>
        <taxon>Bacilli</taxon>
        <taxon>Bacillales</taxon>
        <taxon>Sporolactobacillaceae</taxon>
        <taxon>Sporolactobacillus</taxon>
    </lineage>
</organism>
<dbReference type="PANTHER" id="PTHR43197:SF1">
    <property type="entry name" value="UTP--GLUCOSE-1-PHOSPHATE URIDYLYLTRANSFERASE"/>
    <property type="match status" value="1"/>
</dbReference>
<keyword evidence="6 8" id="KW-0548">Nucleotidyltransferase</keyword>
<evidence type="ECO:0000256" key="6">
    <source>
        <dbReference type="ARBA" id="ARBA00022695"/>
    </source>
</evidence>
<dbReference type="FunFam" id="3.90.550.10:FF:000045">
    <property type="entry name" value="UTP--glucose-1-phosphate uridylyltransferase"/>
    <property type="match status" value="1"/>
</dbReference>
<dbReference type="STRING" id="269670.SAMN02982927_03335"/>
<evidence type="ECO:0000256" key="2">
    <source>
        <dbReference type="ARBA" id="ARBA00005189"/>
    </source>
</evidence>
<dbReference type="OrthoDB" id="9803871at2"/>
<dbReference type="SUPFAM" id="SSF53448">
    <property type="entry name" value="Nucleotide-diphospho-sugar transferases"/>
    <property type="match status" value="1"/>
</dbReference>
<dbReference type="InterPro" id="IPR029044">
    <property type="entry name" value="Nucleotide-diphossugar_trans"/>
</dbReference>
<proteinExistence type="inferred from homology"/>
<evidence type="ECO:0000259" key="9">
    <source>
        <dbReference type="Pfam" id="PF00483"/>
    </source>
</evidence>
<protein>
    <recommendedName>
        <fullName evidence="4 8">UTP--glucose-1-phosphate uridylyltransferase</fullName>
        <ecNumber evidence="4 8">2.7.7.9</ecNumber>
    </recommendedName>
    <alternativeName>
        <fullName evidence="8">UDP-glucose pyrophosphorylase</fullName>
    </alternativeName>
</protein>
<dbReference type="NCBIfam" id="TIGR01099">
    <property type="entry name" value="galU"/>
    <property type="match status" value="1"/>
</dbReference>
<evidence type="ECO:0000313" key="11">
    <source>
        <dbReference type="Proteomes" id="UP000198752"/>
    </source>
</evidence>
<dbReference type="Pfam" id="PF00483">
    <property type="entry name" value="NTP_transferase"/>
    <property type="match status" value="1"/>
</dbReference>
<evidence type="ECO:0000313" key="10">
    <source>
        <dbReference type="EMBL" id="SFG94690.1"/>
    </source>
</evidence>
<dbReference type="GO" id="GO:0003983">
    <property type="term" value="F:UTP:glucose-1-phosphate uridylyltransferase activity"/>
    <property type="evidence" value="ECO:0007669"/>
    <property type="project" value="UniProtKB-EC"/>
</dbReference>
<evidence type="ECO:0000256" key="8">
    <source>
        <dbReference type="RuleBase" id="RU361259"/>
    </source>
</evidence>
<accession>A0A1I2VZX8</accession>
<evidence type="ECO:0000256" key="1">
    <source>
        <dbReference type="ARBA" id="ARBA00005164"/>
    </source>
</evidence>
<feature type="domain" description="Nucleotidyl transferase" evidence="9">
    <location>
        <begin position="6"/>
        <end position="256"/>
    </location>
</feature>
<keyword evidence="5 8" id="KW-0808">Transferase</keyword>
<dbReference type="EC" id="2.7.7.9" evidence="4 8"/>
<comment type="catalytic activity">
    <reaction evidence="7 8">
        <text>alpha-D-glucose 1-phosphate + UTP + H(+) = UDP-alpha-D-glucose + diphosphate</text>
        <dbReference type="Rhea" id="RHEA:19889"/>
        <dbReference type="ChEBI" id="CHEBI:15378"/>
        <dbReference type="ChEBI" id="CHEBI:33019"/>
        <dbReference type="ChEBI" id="CHEBI:46398"/>
        <dbReference type="ChEBI" id="CHEBI:58601"/>
        <dbReference type="ChEBI" id="CHEBI:58885"/>
        <dbReference type="EC" id="2.7.7.9"/>
    </reaction>
</comment>
<dbReference type="RefSeq" id="WP_093674682.1">
    <property type="nucleotide sequence ID" value="NZ_FOOY01000033.1"/>
</dbReference>
<evidence type="ECO:0000256" key="7">
    <source>
        <dbReference type="ARBA" id="ARBA00048128"/>
    </source>
</evidence>
<comment type="similarity">
    <text evidence="3 8">Belongs to the UDPGP type 2 family.</text>
</comment>
<evidence type="ECO:0000256" key="4">
    <source>
        <dbReference type="ARBA" id="ARBA00012415"/>
    </source>
</evidence>
<dbReference type="Proteomes" id="UP000198752">
    <property type="component" value="Unassembled WGS sequence"/>
</dbReference>
<dbReference type="AlphaFoldDB" id="A0A1I2VZX8"/>
<dbReference type="InterPro" id="IPR005771">
    <property type="entry name" value="GalU_uridylyltTrfase_bac/arc"/>
</dbReference>
<dbReference type="InterPro" id="IPR005835">
    <property type="entry name" value="NTP_transferase_dom"/>
</dbReference>
<comment type="pathway">
    <text evidence="2">Lipid metabolism.</text>
</comment>
<dbReference type="GO" id="GO:0006011">
    <property type="term" value="P:UDP-alpha-D-glucose metabolic process"/>
    <property type="evidence" value="ECO:0007669"/>
    <property type="project" value="InterPro"/>
</dbReference>
<dbReference type="Gene3D" id="3.90.550.10">
    <property type="entry name" value="Spore Coat Polysaccharide Biosynthesis Protein SpsA, Chain A"/>
    <property type="match status" value="1"/>
</dbReference>
<dbReference type="PANTHER" id="PTHR43197">
    <property type="entry name" value="UTP--GLUCOSE-1-PHOSPHATE URIDYLYLTRANSFERASE"/>
    <property type="match status" value="1"/>
</dbReference>
<evidence type="ECO:0000256" key="3">
    <source>
        <dbReference type="ARBA" id="ARBA00006890"/>
    </source>
</evidence>
<comment type="pathway">
    <text evidence="1">Glycolipid metabolism; diglucosyl-diacylglycerol biosynthesis.</text>
</comment>
<name>A0A1I2VZX8_9BACL</name>
<dbReference type="CDD" id="cd02541">
    <property type="entry name" value="UGPase_prokaryotic"/>
    <property type="match status" value="1"/>
</dbReference>
<gene>
    <name evidence="10" type="ORF">SAMN02982927_03335</name>
</gene>
<keyword evidence="11" id="KW-1185">Reference proteome</keyword>
<dbReference type="EMBL" id="FOOY01000033">
    <property type="protein sequence ID" value="SFG94690.1"/>
    <property type="molecule type" value="Genomic_DNA"/>
</dbReference>
<evidence type="ECO:0000256" key="5">
    <source>
        <dbReference type="ARBA" id="ARBA00022679"/>
    </source>
</evidence>
<reference evidence="11" key="1">
    <citation type="submission" date="2016-10" db="EMBL/GenBank/DDBJ databases">
        <authorList>
            <person name="Varghese N."/>
            <person name="Submissions S."/>
        </authorList>
    </citation>
    <scope>NUCLEOTIDE SEQUENCE [LARGE SCALE GENOMIC DNA]</scope>
    <source>
        <strain evidence="11">ATCC 700379</strain>
    </source>
</reference>